<evidence type="ECO:0000256" key="5">
    <source>
        <dbReference type="ARBA" id="ARBA00022729"/>
    </source>
</evidence>
<dbReference type="GO" id="GO:0039624">
    <property type="term" value="C:viral outer capsid"/>
    <property type="evidence" value="ECO:0007669"/>
    <property type="project" value="UniProtKB-UniRule"/>
</dbReference>
<evidence type="ECO:0000256" key="10">
    <source>
        <dbReference type="ARBA" id="ARBA00023180"/>
    </source>
</evidence>
<keyword evidence="2 12" id="KW-0945">Host-virus interaction</keyword>
<protein>
    <recommendedName>
        <fullName evidence="12">Outer capsid glycoprotein VP7</fullName>
    </recommendedName>
</protein>
<dbReference type="GO" id="GO:0044166">
    <property type="term" value="C:host cell endoplasmic reticulum lumen"/>
    <property type="evidence" value="ECO:0007669"/>
    <property type="project" value="UniProtKB-SubCell"/>
</dbReference>
<keyword evidence="6 12" id="KW-1152">Outer capsid protein</keyword>
<dbReference type="GO" id="GO:0046872">
    <property type="term" value="F:metal ion binding"/>
    <property type="evidence" value="ECO:0007669"/>
    <property type="project" value="UniProtKB-KW"/>
</dbReference>
<evidence type="ECO:0000313" key="14">
    <source>
        <dbReference type="Proteomes" id="UP000125922"/>
    </source>
</evidence>
<dbReference type="GO" id="GO:0016020">
    <property type="term" value="C:membrane"/>
    <property type="evidence" value="ECO:0007669"/>
    <property type="project" value="InterPro"/>
</dbReference>
<dbReference type="EMBL" id="KR052719">
    <property type="protein sequence ID" value="AKE33184.1"/>
    <property type="molecule type" value="Genomic_RNA"/>
</dbReference>
<evidence type="ECO:0000256" key="9">
    <source>
        <dbReference type="ARBA" id="ARBA00023157"/>
    </source>
</evidence>
<dbReference type="HAMAP" id="MF_04130">
    <property type="entry name" value="Rota_VP7"/>
    <property type="match status" value="1"/>
</dbReference>
<evidence type="ECO:0000313" key="13">
    <source>
        <dbReference type="EMBL" id="AKE33184.1"/>
    </source>
</evidence>
<dbReference type="InterPro" id="IPR001963">
    <property type="entry name" value="VP7"/>
</dbReference>
<evidence type="ECO:0000256" key="6">
    <source>
        <dbReference type="ARBA" id="ARBA00022770"/>
    </source>
</evidence>
<keyword evidence="10 12" id="KW-0325">Glycoprotein</keyword>
<sequence length="248" mass="29052">MAFTLLLVLAACVNAQLNIVPSIHPEICVLYSDDLTDAKKYFGNFTKIFENYNHVTISLTNYSNSDYDVIDILSKHNYEACDVLAIYVKYAYMDFATFLQSENNCTKFAGRKIHYVQLPKNQEWFVYSRDLKFCPLSDDLIGMFCDTQLEGTYFEVAPDRRYYITDIPEFTTRGYTLYSNNPFYVCQRITERPWINVHYFYNDNEPSGTVSQRISWGNVWTNVTTFAQMLYKILDIFFNNNRSAEPRA</sequence>
<comment type="subunit">
    <text evidence="12">Homotrimer; disulfide-linked. 2 Ca(2+) ions bound at each subunit interface in the trimer hold the trimer together. Interacts with the intermediate capsid protein VP6. Interacts with the outer capsid protein VP5*.</text>
</comment>
<evidence type="ECO:0000256" key="12">
    <source>
        <dbReference type="HAMAP-Rule" id="MF_04130"/>
    </source>
</evidence>
<comment type="similarity">
    <text evidence="12">Belongs to the rotavirus VP7 family.</text>
</comment>
<dbReference type="Proteomes" id="UP000125922">
    <property type="component" value="Genome"/>
</dbReference>
<dbReference type="GO" id="GO:0039621">
    <property type="term" value="C:T=13 icosahedral viral capsid"/>
    <property type="evidence" value="ECO:0007669"/>
    <property type="project" value="UniProtKB-UniRule"/>
</dbReference>
<name>A0A0F6QPL1_9REOV</name>
<keyword evidence="4 12" id="KW-0479">Metal-binding</keyword>
<keyword evidence="3 12" id="KW-1146">T=13 icosahedral capsid protein</keyword>
<dbReference type="InterPro" id="IPR008818">
    <property type="entry name" value="Rotavirus_VP7"/>
</dbReference>
<reference evidence="13 14" key="1">
    <citation type="submission" date="2015-04" db="EMBL/GenBank/DDBJ databases">
        <authorList>
            <person name="Stucker K.M."/>
            <person name="Halpin R.A."/>
            <person name="Akopov A."/>
            <person name="Fedorova N."/>
            <person name="Tsitrin T."/>
            <person name="Puri V."/>
            <person name="Stockwell T."/>
            <person name="Amedeo P."/>
            <person name="Bishop B."/>
            <person name="Gupta N."/>
            <person name="Hoover J."/>
            <person name="Katzel D."/>
            <person name="Schobel S."/>
            <person name="Shrivastava S."/>
            <person name="Vlasova A.N."/>
            <person name="Wentworth D.E."/>
            <person name="Das S.R."/>
            <person name="Saif L.J."/>
        </authorList>
    </citation>
    <scope>NUCLEOTIDE SEQUENCE [LARGE SCALE GENOMIC DNA]</scope>
    <source>
        <strain evidence="13">RVB/Pig-tc/USA/LS00011_Ohio/XXXX/GXP[X]</strain>
    </source>
</reference>
<evidence type="ECO:0000256" key="1">
    <source>
        <dbReference type="ARBA" id="ARBA00022561"/>
    </source>
</evidence>
<keyword evidence="8 12" id="KW-0946">Virion</keyword>
<organism evidence="13 14">
    <name type="scientific">Rotavirus B</name>
    <dbReference type="NCBI Taxonomy" id="28876"/>
    <lineage>
        <taxon>Viruses</taxon>
        <taxon>Riboviria</taxon>
        <taxon>Orthornavirae</taxon>
        <taxon>Duplornaviricota</taxon>
        <taxon>Resentoviricetes</taxon>
        <taxon>Reovirales</taxon>
        <taxon>Sedoreoviridae</taxon>
        <taxon>Rotavirus</taxon>
        <taxon>Rotavirus betagastroenteritidis</taxon>
    </lineage>
</organism>
<proteinExistence type="inferred from homology"/>
<keyword evidence="9 12" id="KW-1015">Disulfide bond</keyword>
<evidence type="ECO:0000256" key="7">
    <source>
        <dbReference type="ARBA" id="ARBA00022837"/>
    </source>
</evidence>
<keyword evidence="11 12" id="KW-1038">Host endoplasmic reticulum</keyword>
<keyword evidence="1 12" id="KW-0167">Capsid protein</keyword>
<accession>A0A0F6QPL1</accession>
<comment type="subcellular location">
    <subcellularLocation>
        <location evidence="12">Virion</location>
    </subcellularLocation>
    <subcellularLocation>
        <location evidence="12">Host endoplasmic reticulum lumen</location>
    </subcellularLocation>
    <text evidence="12">The outer layer contains 780 copies of VP7, grouped as 260 trimers. Immature double-layered particles assembled in the cytoplasm bud across the membrane of the endoplasmic reticulum, acquiring during this process a transient lipid membrane that is modified with the ER resident viral glycoproteins NSP4 and VP7; these enveloped particles also contain VP4. As the particles move towards the interior of the ER cisternae, the transient lipid membrane and the non-structural protein NSP4 are lost, while the virus surface proteins VP4 and VP7 rearrange to form the outermost virus protein layer, yielding mature infectious triple-layered particles.</text>
</comment>
<keyword evidence="5" id="KW-0732">Signal</keyword>
<keyword evidence="7 12" id="KW-0106">Calcium</keyword>
<evidence type="ECO:0000256" key="3">
    <source>
        <dbReference type="ARBA" id="ARBA00022708"/>
    </source>
</evidence>
<gene>
    <name evidence="13" type="primary">VP7</name>
    <name evidence="13" type="ORF">CM18_48174gpVP7</name>
</gene>
<dbReference type="Pfam" id="PF05868">
    <property type="entry name" value="Rotavirus_VP7"/>
    <property type="match status" value="1"/>
</dbReference>
<evidence type="ECO:0000256" key="8">
    <source>
        <dbReference type="ARBA" id="ARBA00022844"/>
    </source>
</evidence>
<evidence type="ECO:0000256" key="2">
    <source>
        <dbReference type="ARBA" id="ARBA00022581"/>
    </source>
</evidence>
<comment type="function">
    <text evidence="12">Calcium-binding protein that interacts with rotavirus cell receptors once the initial attachment by VP4 has been achieved. Rotavirus attachment and entry into the host cell probably involves multiple sequential contacts between the outer capsid proteins VP4 and VP7, and the cell receptors. Following entry into the host cell, low intracellular or intravesicular Ca(2+) concentration probably causes the calcium-stabilized VP7 trimers to dissociate from the virion. This step is probably necessary for the membrane-disrupting entry step and the release of VP4, which is locked onto the virion by VP7.</text>
</comment>
<evidence type="ECO:0000256" key="4">
    <source>
        <dbReference type="ARBA" id="ARBA00022723"/>
    </source>
</evidence>
<evidence type="ECO:0000256" key="11">
    <source>
        <dbReference type="ARBA" id="ARBA00023184"/>
    </source>
</evidence>